<name>A0A1Q9AUT5_9HYPH</name>
<protein>
    <submittedName>
        <fullName evidence="2">Molybdenum cofactor biosysynthesis protein</fullName>
    </submittedName>
</protein>
<dbReference type="InterPro" id="IPR011037">
    <property type="entry name" value="Pyrv_Knase-like_insert_dom_sf"/>
</dbReference>
<dbReference type="PANTHER" id="PTHR30212:SF2">
    <property type="entry name" value="PROTEIN YIIM"/>
    <property type="match status" value="1"/>
</dbReference>
<proteinExistence type="predicted"/>
<gene>
    <name evidence="2" type="ORF">BJF93_04360</name>
</gene>
<accession>A0A1Q9AUT5</accession>
<keyword evidence="3" id="KW-1185">Reference proteome</keyword>
<dbReference type="GO" id="GO:0003824">
    <property type="term" value="F:catalytic activity"/>
    <property type="evidence" value="ECO:0007669"/>
    <property type="project" value="InterPro"/>
</dbReference>
<evidence type="ECO:0000313" key="2">
    <source>
        <dbReference type="EMBL" id="OLP59148.1"/>
    </source>
</evidence>
<sequence>MKIVAVCIGSPERLPGRRTKTGIFKHATRAGVMVDENGLVGDAVCNGDHHGGLEQAVYGLGTVDLDGWSAELGRPLTPGTLGENLVIDGADSRTVSVGDRFETADVLLEVTSTRTPCATLSIRMEDRLFAKRFLKVARPGFYCRVLKGGVLTAGDAVSHIRFAGAVITMPELLVFQPKRLTAEDRTRYLASPIHAKLRASLVE</sequence>
<comment type="caution">
    <text evidence="2">The sequence shown here is derived from an EMBL/GenBank/DDBJ whole genome shotgun (WGS) entry which is preliminary data.</text>
</comment>
<dbReference type="OrthoDB" id="9786134at2"/>
<dbReference type="Gene3D" id="2.40.33.20">
    <property type="entry name" value="PK beta-barrel domain-like"/>
    <property type="match status" value="1"/>
</dbReference>
<dbReference type="AlphaFoldDB" id="A0A1Q9AUT5"/>
<feature type="domain" description="MOSC" evidence="1">
    <location>
        <begin position="26"/>
        <end position="160"/>
    </location>
</feature>
<dbReference type="EMBL" id="MKIP01000053">
    <property type="protein sequence ID" value="OLP59148.1"/>
    <property type="molecule type" value="Genomic_DNA"/>
</dbReference>
<organism evidence="2 3">
    <name type="scientific">Xaviernesmea oryzae</name>
    <dbReference type="NCBI Taxonomy" id="464029"/>
    <lineage>
        <taxon>Bacteria</taxon>
        <taxon>Pseudomonadati</taxon>
        <taxon>Pseudomonadota</taxon>
        <taxon>Alphaproteobacteria</taxon>
        <taxon>Hyphomicrobiales</taxon>
        <taxon>Rhizobiaceae</taxon>
        <taxon>Rhizobium/Agrobacterium group</taxon>
        <taxon>Xaviernesmea</taxon>
    </lineage>
</organism>
<evidence type="ECO:0000313" key="3">
    <source>
        <dbReference type="Proteomes" id="UP000186364"/>
    </source>
</evidence>
<dbReference type="InterPro" id="IPR005302">
    <property type="entry name" value="MoCF_Sase_C"/>
</dbReference>
<dbReference type="InterPro" id="IPR052353">
    <property type="entry name" value="Benzoxazolinone_Detox_Enz"/>
</dbReference>
<dbReference type="GO" id="GO:0030151">
    <property type="term" value="F:molybdenum ion binding"/>
    <property type="evidence" value="ECO:0007669"/>
    <property type="project" value="InterPro"/>
</dbReference>
<dbReference type="Pfam" id="PF03473">
    <property type="entry name" value="MOSC"/>
    <property type="match status" value="1"/>
</dbReference>
<dbReference type="GO" id="GO:0030170">
    <property type="term" value="F:pyridoxal phosphate binding"/>
    <property type="evidence" value="ECO:0007669"/>
    <property type="project" value="InterPro"/>
</dbReference>
<dbReference type="Proteomes" id="UP000186364">
    <property type="component" value="Unassembled WGS sequence"/>
</dbReference>
<dbReference type="RefSeq" id="WP_075628492.1">
    <property type="nucleotide sequence ID" value="NZ_FOAM01000004.1"/>
</dbReference>
<reference evidence="2 3" key="1">
    <citation type="submission" date="2016-09" db="EMBL/GenBank/DDBJ databases">
        <title>Rhizobium sp. nov., a novel species isolated from the rice rhizosphere.</title>
        <authorList>
            <person name="Zhao J."/>
            <person name="Zhang X."/>
        </authorList>
    </citation>
    <scope>NUCLEOTIDE SEQUENCE [LARGE SCALE GENOMIC DNA]</scope>
    <source>
        <strain evidence="2 3">1.7048</strain>
    </source>
</reference>
<evidence type="ECO:0000259" key="1">
    <source>
        <dbReference type="PROSITE" id="PS51340"/>
    </source>
</evidence>
<dbReference type="PROSITE" id="PS51340">
    <property type="entry name" value="MOSC"/>
    <property type="match status" value="1"/>
</dbReference>
<dbReference type="PANTHER" id="PTHR30212">
    <property type="entry name" value="PROTEIN YIIM"/>
    <property type="match status" value="1"/>
</dbReference>
<dbReference type="SUPFAM" id="SSF50800">
    <property type="entry name" value="PK beta-barrel domain-like"/>
    <property type="match status" value="1"/>
</dbReference>